<evidence type="ECO:0000256" key="13">
    <source>
        <dbReference type="SAM" id="SignalP"/>
    </source>
</evidence>
<evidence type="ECO:0000313" key="15">
    <source>
        <dbReference type="EMBL" id="SOC16772.1"/>
    </source>
</evidence>
<dbReference type="PANTHER" id="PTHR47245">
    <property type="entry name" value="PEPTIDYLPROLYL ISOMERASE"/>
    <property type="match status" value="1"/>
</dbReference>
<comment type="function">
    <text evidence="11">Plays a major role in protein secretion by helping the post-translocational extracellular folding of several secreted proteins.</text>
</comment>
<dbReference type="GO" id="GO:0006457">
    <property type="term" value="P:protein folding"/>
    <property type="evidence" value="ECO:0007669"/>
    <property type="project" value="UniProtKB-UniRule"/>
</dbReference>
<dbReference type="InterPro" id="IPR046357">
    <property type="entry name" value="PPIase_dom_sf"/>
</dbReference>
<evidence type="ECO:0000256" key="6">
    <source>
        <dbReference type="ARBA" id="ARBA00023110"/>
    </source>
</evidence>
<dbReference type="HAMAP" id="MF_01145">
    <property type="entry name" value="Foldase_PrsA"/>
    <property type="match status" value="1"/>
</dbReference>
<accession>A0A285T5Y4</accession>
<evidence type="ECO:0000256" key="1">
    <source>
        <dbReference type="ARBA" id="ARBA00000971"/>
    </source>
</evidence>
<dbReference type="GO" id="GO:0005886">
    <property type="term" value="C:plasma membrane"/>
    <property type="evidence" value="ECO:0007669"/>
    <property type="project" value="UniProtKB-SubCell"/>
</dbReference>
<dbReference type="PROSITE" id="PS50198">
    <property type="entry name" value="PPIC_PPIASE_2"/>
    <property type="match status" value="1"/>
</dbReference>
<comment type="catalytic activity">
    <reaction evidence="1 11">
        <text>[protein]-peptidylproline (omega=180) = [protein]-peptidylproline (omega=0)</text>
        <dbReference type="Rhea" id="RHEA:16237"/>
        <dbReference type="Rhea" id="RHEA-COMP:10747"/>
        <dbReference type="Rhea" id="RHEA-COMP:10748"/>
        <dbReference type="ChEBI" id="CHEBI:83833"/>
        <dbReference type="ChEBI" id="CHEBI:83834"/>
        <dbReference type="EC" id="5.2.1.8"/>
    </reaction>
</comment>
<name>A0A285T5Y4_9BACL</name>
<gene>
    <name evidence="11" type="primary">prsA</name>
    <name evidence="15" type="ORF">SAMN05880501_109100</name>
</gene>
<dbReference type="GO" id="GO:0003755">
    <property type="term" value="F:peptidyl-prolyl cis-trans isomerase activity"/>
    <property type="evidence" value="ECO:0007669"/>
    <property type="project" value="UniProtKB-UniRule"/>
</dbReference>
<evidence type="ECO:0000259" key="14">
    <source>
        <dbReference type="PROSITE" id="PS50198"/>
    </source>
</evidence>
<evidence type="ECO:0000256" key="2">
    <source>
        <dbReference type="ARBA" id="ARBA00004193"/>
    </source>
</evidence>
<keyword evidence="16" id="KW-1185">Reference proteome</keyword>
<keyword evidence="7 11" id="KW-0472">Membrane</keyword>
<evidence type="ECO:0000256" key="7">
    <source>
        <dbReference type="ARBA" id="ARBA00023136"/>
    </source>
</evidence>
<keyword evidence="6 11" id="KW-0697">Rotamase</keyword>
<dbReference type="AlphaFoldDB" id="A0A285T5Y4"/>
<evidence type="ECO:0000313" key="16">
    <source>
        <dbReference type="Proteomes" id="UP000219636"/>
    </source>
</evidence>
<evidence type="ECO:0000256" key="9">
    <source>
        <dbReference type="ARBA" id="ARBA00023235"/>
    </source>
</evidence>
<keyword evidence="5 11" id="KW-0732">Signal</keyword>
<evidence type="ECO:0000256" key="10">
    <source>
        <dbReference type="ARBA" id="ARBA00023288"/>
    </source>
</evidence>
<evidence type="ECO:0000256" key="11">
    <source>
        <dbReference type="HAMAP-Rule" id="MF_01145"/>
    </source>
</evidence>
<dbReference type="RefSeq" id="WP_097074171.1">
    <property type="nucleotide sequence ID" value="NZ_OBMQ01000009.1"/>
</dbReference>
<dbReference type="InterPro" id="IPR027304">
    <property type="entry name" value="Trigger_fact/SurA_dom_sf"/>
</dbReference>
<dbReference type="OrthoDB" id="14196at2"/>
<keyword evidence="10 11" id="KW-0449">Lipoprotein</keyword>
<keyword evidence="4 11" id="KW-1003">Cell membrane</keyword>
<comment type="subcellular location">
    <subcellularLocation>
        <location evidence="2 11">Cell membrane</location>
        <topology evidence="2 11">Lipid-anchor</topology>
    </subcellularLocation>
</comment>
<evidence type="ECO:0000256" key="12">
    <source>
        <dbReference type="SAM" id="MobiDB-lite"/>
    </source>
</evidence>
<dbReference type="SUPFAM" id="SSF109998">
    <property type="entry name" value="Triger factor/SurA peptide-binding domain-like"/>
    <property type="match status" value="1"/>
</dbReference>
<proteinExistence type="inferred from homology"/>
<feature type="chain" id="PRO_5038883661" description="Foldase protein PrsA" evidence="13">
    <location>
        <begin position="18"/>
        <end position="296"/>
    </location>
</feature>
<organism evidence="15 16">
    <name type="scientific">Ureibacillus xyleni</name>
    <dbReference type="NCBI Taxonomy" id="614648"/>
    <lineage>
        <taxon>Bacteria</taxon>
        <taxon>Bacillati</taxon>
        <taxon>Bacillota</taxon>
        <taxon>Bacilli</taxon>
        <taxon>Bacillales</taxon>
        <taxon>Caryophanaceae</taxon>
        <taxon>Ureibacillus</taxon>
    </lineage>
</organism>
<dbReference type="InterPro" id="IPR000297">
    <property type="entry name" value="PPIase_PpiC"/>
</dbReference>
<feature type="domain" description="PpiC" evidence="14">
    <location>
        <begin position="134"/>
        <end position="223"/>
    </location>
</feature>
<keyword evidence="8 11" id="KW-0564">Palmitate</keyword>
<comment type="similarity">
    <text evidence="3 11">Belongs to the PrsA family.</text>
</comment>
<dbReference type="EC" id="5.2.1.8" evidence="11"/>
<dbReference type="Gene3D" id="3.10.50.40">
    <property type="match status" value="1"/>
</dbReference>
<feature type="signal peptide" evidence="13">
    <location>
        <begin position="1"/>
        <end position="17"/>
    </location>
</feature>
<feature type="compositionally biased region" description="Basic and acidic residues" evidence="12">
    <location>
        <begin position="283"/>
        <end position="296"/>
    </location>
</feature>
<sequence>MKKTLLAIALSSSVLLAACNNAGDEVVVSSTYGDITKDQFYDEIKNLAGNALLEQVVIEQILENNYKVSEDEVKEQFESVKSQYGDQFETVLAANGLSEEAFKQNIRFSLLQEKATKDVEVTDEEIKAYYDQAKYELNARHILVADEETARSVYEKLKAGGDFAKLAKEYSTDGSAQSGGDLGWFTVGAMVPEFNDAAYALELNEISEPVQSEFGFHIIQVTDKREVKDYGTLEEKKDEIKDTIAATKGDWNAKVAELIKDAKIDIKDEDLKDALKNYLGSEEEPKEKTDAKEEEK</sequence>
<dbReference type="SUPFAM" id="SSF54534">
    <property type="entry name" value="FKBP-like"/>
    <property type="match status" value="1"/>
</dbReference>
<dbReference type="InterPro" id="IPR023059">
    <property type="entry name" value="Foldase_PrsA"/>
</dbReference>
<evidence type="ECO:0000256" key="8">
    <source>
        <dbReference type="ARBA" id="ARBA00023139"/>
    </source>
</evidence>
<keyword evidence="9 11" id="KW-0413">Isomerase</keyword>
<dbReference type="PANTHER" id="PTHR47245:SF1">
    <property type="entry name" value="FOLDASE PROTEIN PRSA"/>
    <property type="match status" value="1"/>
</dbReference>
<dbReference type="EMBL" id="OBMQ01000009">
    <property type="protein sequence ID" value="SOC16772.1"/>
    <property type="molecule type" value="Genomic_DNA"/>
</dbReference>
<reference evidence="16" key="1">
    <citation type="submission" date="2017-08" db="EMBL/GenBank/DDBJ databases">
        <authorList>
            <person name="Varghese N."/>
            <person name="Submissions S."/>
        </authorList>
    </citation>
    <scope>NUCLEOTIDE SEQUENCE [LARGE SCALE GENOMIC DNA]</scope>
    <source>
        <strain evidence="16">JC22</strain>
    </source>
</reference>
<dbReference type="InterPro" id="IPR050245">
    <property type="entry name" value="PrsA_foldase"/>
</dbReference>
<evidence type="ECO:0000256" key="3">
    <source>
        <dbReference type="ARBA" id="ARBA00006071"/>
    </source>
</evidence>
<protein>
    <recommendedName>
        <fullName evidence="11">Foldase protein PrsA</fullName>
        <ecNumber evidence="11">5.2.1.8</ecNumber>
    </recommendedName>
</protein>
<evidence type="ECO:0000256" key="4">
    <source>
        <dbReference type="ARBA" id="ARBA00022475"/>
    </source>
</evidence>
<dbReference type="Proteomes" id="UP000219636">
    <property type="component" value="Unassembled WGS sequence"/>
</dbReference>
<evidence type="ECO:0000256" key="5">
    <source>
        <dbReference type="ARBA" id="ARBA00022729"/>
    </source>
</evidence>
<feature type="region of interest" description="Disordered" evidence="12">
    <location>
        <begin position="277"/>
        <end position="296"/>
    </location>
</feature>
<dbReference type="Gene3D" id="1.10.4030.10">
    <property type="entry name" value="Porin chaperone SurA, peptide-binding domain"/>
    <property type="match status" value="1"/>
</dbReference>
<dbReference type="Pfam" id="PF13616">
    <property type="entry name" value="Rotamase_3"/>
    <property type="match status" value="1"/>
</dbReference>
<dbReference type="InterPro" id="IPR023058">
    <property type="entry name" value="PPIase_PpiC_CS"/>
</dbReference>
<dbReference type="PROSITE" id="PS01096">
    <property type="entry name" value="PPIC_PPIASE_1"/>
    <property type="match status" value="1"/>
</dbReference>
<dbReference type="PROSITE" id="PS51257">
    <property type="entry name" value="PROKAR_LIPOPROTEIN"/>
    <property type="match status" value="1"/>
</dbReference>